<reference evidence="2" key="1">
    <citation type="submission" date="2016-10" db="EMBL/GenBank/DDBJ databases">
        <authorList>
            <person name="Varghese N."/>
            <person name="Submissions S."/>
        </authorList>
    </citation>
    <scope>NUCLEOTIDE SEQUENCE [LARGE SCALE GENOMIC DNA]</scope>
    <source>
        <strain evidence="2">DSM 17453</strain>
    </source>
</reference>
<evidence type="ECO:0000313" key="2">
    <source>
        <dbReference type="Proteomes" id="UP000199450"/>
    </source>
</evidence>
<keyword evidence="2" id="KW-1185">Reference proteome</keyword>
<organism evidence="1 2">
    <name type="scientific">Chryseobacterium taichungense</name>
    <dbReference type="NCBI Taxonomy" id="295069"/>
    <lineage>
        <taxon>Bacteria</taxon>
        <taxon>Pseudomonadati</taxon>
        <taxon>Bacteroidota</taxon>
        <taxon>Flavobacteriia</taxon>
        <taxon>Flavobacteriales</taxon>
        <taxon>Weeksellaceae</taxon>
        <taxon>Chryseobacterium group</taxon>
        <taxon>Chryseobacterium</taxon>
    </lineage>
</organism>
<sequence length="57" mass="6629">MLMYTFTLIIYYSTSSTSLLTLLKDKITLRNFTFTPVLSKTTLLVFIYTLEKDLPTL</sequence>
<dbReference type="Proteomes" id="UP000199450">
    <property type="component" value="Unassembled WGS sequence"/>
</dbReference>
<protein>
    <submittedName>
        <fullName evidence="1">Uncharacterized protein</fullName>
    </submittedName>
</protein>
<name>A0A1H8ABB3_9FLAO</name>
<evidence type="ECO:0000313" key="1">
    <source>
        <dbReference type="EMBL" id="SEM67756.1"/>
    </source>
</evidence>
<accession>A0A1H8ABB3</accession>
<dbReference type="EMBL" id="FOBV01000005">
    <property type="protein sequence ID" value="SEM67756.1"/>
    <property type="molecule type" value="Genomic_DNA"/>
</dbReference>
<proteinExistence type="predicted"/>
<dbReference type="AlphaFoldDB" id="A0A1H8ABB3"/>
<gene>
    <name evidence="1" type="ORF">SAMN05421856_105230</name>
</gene>